<proteinExistence type="predicted"/>
<organism evidence="1 2">
    <name type="scientific">Canna indica</name>
    <name type="common">Indian-shot</name>
    <dbReference type="NCBI Taxonomy" id="4628"/>
    <lineage>
        <taxon>Eukaryota</taxon>
        <taxon>Viridiplantae</taxon>
        <taxon>Streptophyta</taxon>
        <taxon>Embryophyta</taxon>
        <taxon>Tracheophyta</taxon>
        <taxon>Spermatophyta</taxon>
        <taxon>Magnoliopsida</taxon>
        <taxon>Liliopsida</taxon>
        <taxon>Zingiberales</taxon>
        <taxon>Cannaceae</taxon>
        <taxon>Canna</taxon>
    </lineage>
</organism>
<keyword evidence="1" id="KW-0418">Kinase</keyword>
<dbReference type="GO" id="GO:0016301">
    <property type="term" value="F:kinase activity"/>
    <property type="evidence" value="ECO:0007669"/>
    <property type="project" value="UniProtKB-KW"/>
</dbReference>
<gene>
    <name evidence="1" type="ORF">Cni_G14506</name>
</gene>
<evidence type="ECO:0000313" key="2">
    <source>
        <dbReference type="Proteomes" id="UP001327560"/>
    </source>
</evidence>
<name>A0AAQ3QEU1_9LILI</name>
<sequence length="152" mass="17520">MVLGTIFGILVGEGNSEWEAIRRLRVVADHVCLDHFCLPRHGDHDRHIVAHFDSFDVKDCVRSFIFYRESVSLITYEHNPKHAKVWRRRFRKNVLMRDDGHIMLSGFDLSLKCDVVPKLMVQRLIAKSAAKSSSSMPPVQQVPSFGSTCFWH</sequence>
<keyword evidence="1" id="KW-0808">Transferase</keyword>
<evidence type="ECO:0000313" key="1">
    <source>
        <dbReference type="EMBL" id="WOL05775.1"/>
    </source>
</evidence>
<dbReference type="EMBL" id="CP136893">
    <property type="protein sequence ID" value="WOL05775.1"/>
    <property type="molecule type" value="Genomic_DNA"/>
</dbReference>
<accession>A0AAQ3QEU1</accession>
<protein>
    <submittedName>
        <fullName evidence="1">Protein kinase PINOID 2-like</fullName>
    </submittedName>
</protein>
<keyword evidence="2" id="KW-1185">Reference proteome</keyword>
<dbReference type="Proteomes" id="UP001327560">
    <property type="component" value="Chromosome 4"/>
</dbReference>
<dbReference type="AlphaFoldDB" id="A0AAQ3QEU1"/>
<reference evidence="1 2" key="1">
    <citation type="submission" date="2023-10" db="EMBL/GenBank/DDBJ databases">
        <title>Chromosome-scale genome assembly provides insights into flower coloration mechanisms of Canna indica.</title>
        <authorList>
            <person name="Li C."/>
        </authorList>
    </citation>
    <scope>NUCLEOTIDE SEQUENCE [LARGE SCALE GENOMIC DNA]</scope>
    <source>
        <tissue evidence="1">Flower</tissue>
    </source>
</reference>